<evidence type="ECO:0000313" key="2">
    <source>
        <dbReference type="Proteomes" id="UP000565155"/>
    </source>
</evidence>
<dbReference type="EMBL" id="JABCMA010000025">
    <property type="protein sequence ID" value="NMR75589.1"/>
    <property type="molecule type" value="Genomic_DNA"/>
</dbReference>
<dbReference type="Proteomes" id="UP000565155">
    <property type="component" value="Unassembled WGS sequence"/>
</dbReference>
<proteinExistence type="predicted"/>
<sequence length="290" mass="33442">MRKLSDQQGENMAFGDFRKWLSGQLTKARQKETAWVDLASAIAESIETHVESYIEKLKARSSLYEMDKESLLEDIRELRKIFPLGEVADEDLPHVVMQRKDEIHFKKTIYPLISTLAREFKGLRVKWERIYAPVDQERFPYGTFLVPESELELQNGLNPSDFFLTSRGAIRIPLNDIAGEDGITEEAIRAFEAKIRRVVHPLIPLRIVLDGQLYSIEFEVMDMVEIPHYSDHVTVGKQVATDIESTPSYKQDFVRTGTTTQEERPVSPMYGTPRMDAIPLDAISIDRRYY</sequence>
<reference evidence="1 2" key="1">
    <citation type="submission" date="2020-04" db="EMBL/GenBank/DDBJ databases">
        <title>Whole-genome sequencing of Vibrio spp. from China reveals different genetic environments of blaCTX-M-14 among diverse lineages.</title>
        <authorList>
            <person name="Zheng Z."/>
            <person name="Ye L."/>
            <person name="Chen S."/>
        </authorList>
    </citation>
    <scope>NUCLEOTIDE SEQUENCE [LARGE SCALE GENOMIC DNA]</scope>
    <source>
        <strain evidence="1 2">Vb1636</strain>
    </source>
</reference>
<dbReference type="RefSeq" id="WP_158157464.1">
    <property type="nucleotide sequence ID" value="NZ_CP046807.1"/>
</dbReference>
<accession>A0A7Y0MYC0</accession>
<name>A0A7Y0MYC0_VIBAL</name>
<protein>
    <submittedName>
        <fullName evidence="1">Phage tail protein</fullName>
    </submittedName>
</protein>
<comment type="caution">
    <text evidence="1">The sequence shown here is derived from an EMBL/GenBank/DDBJ whole genome shotgun (WGS) entry which is preliminary data.</text>
</comment>
<organism evidence="1 2">
    <name type="scientific">Vibrio alginolyticus</name>
    <dbReference type="NCBI Taxonomy" id="663"/>
    <lineage>
        <taxon>Bacteria</taxon>
        <taxon>Pseudomonadati</taxon>
        <taxon>Pseudomonadota</taxon>
        <taxon>Gammaproteobacteria</taxon>
        <taxon>Vibrionales</taxon>
        <taxon>Vibrionaceae</taxon>
        <taxon>Vibrio</taxon>
    </lineage>
</organism>
<gene>
    <name evidence="1" type="ORF">HKB35_18395</name>
</gene>
<evidence type="ECO:0000313" key="1">
    <source>
        <dbReference type="EMBL" id="NMR75589.1"/>
    </source>
</evidence>
<dbReference type="AlphaFoldDB" id="A0A7Y0MYC0"/>